<evidence type="ECO:0000313" key="11">
    <source>
        <dbReference type="EMBL" id="TGE39827.1"/>
    </source>
</evidence>
<dbReference type="Proteomes" id="UP000298460">
    <property type="component" value="Unassembled WGS sequence"/>
</dbReference>
<dbReference type="InterPro" id="IPR010372">
    <property type="entry name" value="DNA_pol3_delta_N"/>
</dbReference>
<protein>
    <recommendedName>
        <fullName evidence="2">DNA polymerase III subunit delta</fullName>
        <ecNumber evidence="1">2.7.7.7</ecNumber>
    </recommendedName>
</protein>
<dbReference type="AlphaFoldDB" id="A0A4Z0RCD1"/>
<dbReference type="OrthoDB" id="9775929at2"/>
<evidence type="ECO:0000259" key="9">
    <source>
        <dbReference type="Pfam" id="PF06144"/>
    </source>
</evidence>
<dbReference type="SUPFAM" id="SSF48019">
    <property type="entry name" value="post-AAA+ oligomerization domain-like"/>
    <property type="match status" value="1"/>
</dbReference>
<dbReference type="Gene3D" id="3.40.50.300">
    <property type="entry name" value="P-loop containing nucleotide triphosphate hydrolases"/>
    <property type="match status" value="1"/>
</dbReference>
<dbReference type="InterPro" id="IPR048466">
    <property type="entry name" value="DNA_pol3_delta-like_C"/>
</dbReference>
<comment type="catalytic activity">
    <reaction evidence="8">
        <text>DNA(n) + a 2'-deoxyribonucleoside 5'-triphosphate = DNA(n+1) + diphosphate</text>
        <dbReference type="Rhea" id="RHEA:22508"/>
        <dbReference type="Rhea" id="RHEA-COMP:17339"/>
        <dbReference type="Rhea" id="RHEA-COMP:17340"/>
        <dbReference type="ChEBI" id="CHEBI:33019"/>
        <dbReference type="ChEBI" id="CHEBI:61560"/>
        <dbReference type="ChEBI" id="CHEBI:173112"/>
        <dbReference type="EC" id="2.7.7.7"/>
    </reaction>
</comment>
<dbReference type="EMBL" id="SPQQ01000001">
    <property type="protein sequence ID" value="TGE39827.1"/>
    <property type="molecule type" value="Genomic_DNA"/>
</dbReference>
<dbReference type="Pfam" id="PF21694">
    <property type="entry name" value="DNA_pol3_delta_C"/>
    <property type="match status" value="1"/>
</dbReference>
<organism evidence="11 12">
    <name type="scientific">Desulfosporosinus fructosivorans</name>
    <dbReference type="NCBI Taxonomy" id="2018669"/>
    <lineage>
        <taxon>Bacteria</taxon>
        <taxon>Bacillati</taxon>
        <taxon>Bacillota</taxon>
        <taxon>Clostridia</taxon>
        <taxon>Eubacteriales</taxon>
        <taxon>Desulfitobacteriaceae</taxon>
        <taxon>Desulfosporosinus</taxon>
    </lineage>
</organism>
<evidence type="ECO:0000256" key="4">
    <source>
        <dbReference type="ARBA" id="ARBA00022695"/>
    </source>
</evidence>
<dbReference type="PANTHER" id="PTHR34388">
    <property type="entry name" value="DNA POLYMERASE III SUBUNIT DELTA"/>
    <property type="match status" value="1"/>
</dbReference>
<keyword evidence="3 11" id="KW-0808">Transferase</keyword>
<sequence>MREIERIKESVASGKVATVYLWYGEDRFLIQEGLKVLKSFHFMTDPSGSGMEVVSAKELSPAVIVERANTMSFFANRLLIVEDVNYFQDGQTADLEPFLDYFANPNPRTCLLFIAESVHRGRKFYKALDKTGEIMEFCAPKRPQEWLTWVQSELKVRGKSMNTQVASQFIEWTGHHTGVLSQELDKLIVFVGERQKITSEDIKAITPQSIETSIFDLLDAVASRSSAKALQALRDVLRKEPALKVLALLVRQVRLLLGCDALRKRGGNVAEAPSVLGISPYEAQKIWQQSVRLSTGQLSKALSECLNTDLAMKTGGGDPGLLLEIMLIKFCEGP</sequence>
<keyword evidence="4 11" id="KW-0548">Nucleotidyltransferase</keyword>
<evidence type="ECO:0000256" key="5">
    <source>
        <dbReference type="ARBA" id="ARBA00022705"/>
    </source>
</evidence>
<comment type="similarity">
    <text evidence="7">Belongs to the DNA polymerase HolA subunit family.</text>
</comment>
<feature type="domain" description="DNA polymerase III delta N-terminal" evidence="9">
    <location>
        <begin position="20"/>
        <end position="136"/>
    </location>
</feature>
<evidence type="ECO:0000256" key="6">
    <source>
        <dbReference type="ARBA" id="ARBA00022932"/>
    </source>
</evidence>
<dbReference type="EC" id="2.7.7.7" evidence="1"/>
<evidence type="ECO:0000256" key="1">
    <source>
        <dbReference type="ARBA" id="ARBA00012417"/>
    </source>
</evidence>
<evidence type="ECO:0000259" key="10">
    <source>
        <dbReference type="Pfam" id="PF21694"/>
    </source>
</evidence>
<dbReference type="Pfam" id="PF06144">
    <property type="entry name" value="DNA_pol3_delta"/>
    <property type="match status" value="1"/>
</dbReference>
<comment type="caution">
    <text evidence="11">The sequence shown here is derived from an EMBL/GenBank/DDBJ whole genome shotgun (WGS) entry which is preliminary data.</text>
</comment>
<name>A0A4Z0RCD1_9FIRM</name>
<keyword evidence="6" id="KW-0239">DNA-directed DNA polymerase</keyword>
<dbReference type="RefSeq" id="WP_135544765.1">
    <property type="nucleotide sequence ID" value="NZ_SPQQ01000001.1"/>
</dbReference>
<dbReference type="PANTHER" id="PTHR34388:SF1">
    <property type="entry name" value="DNA POLYMERASE III SUBUNIT DELTA"/>
    <property type="match status" value="1"/>
</dbReference>
<feature type="domain" description="DNA polymerase III delta subunit-like C-terminal" evidence="10">
    <location>
        <begin position="211"/>
        <end position="330"/>
    </location>
</feature>
<keyword evidence="12" id="KW-1185">Reference proteome</keyword>
<dbReference type="NCBIfam" id="TIGR01128">
    <property type="entry name" value="holA"/>
    <property type="match status" value="1"/>
</dbReference>
<dbReference type="SUPFAM" id="SSF52540">
    <property type="entry name" value="P-loop containing nucleoside triphosphate hydrolases"/>
    <property type="match status" value="1"/>
</dbReference>
<dbReference type="Gene3D" id="1.10.8.60">
    <property type="match status" value="1"/>
</dbReference>
<dbReference type="GO" id="GO:0009360">
    <property type="term" value="C:DNA polymerase III complex"/>
    <property type="evidence" value="ECO:0007669"/>
    <property type="project" value="InterPro"/>
</dbReference>
<dbReference type="GO" id="GO:0003677">
    <property type="term" value="F:DNA binding"/>
    <property type="evidence" value="ECO:0007669"/>
    <property type="project" value="InterPro"/>
</dbReference>
<dbReference type="InterPro" id="IPR008921">
    <property type="entry name" value="DNA_pol3_clamp-load_cplx_C"/>
</dbReference>
<proteinExistence type="inferred from homology"/>
<reference evidence="11 12" key="1">
    <citation type="submission" date="2019-03" db="EMBL/GenBank/DDBJ databases">
        <title>Draft Genome Sequence of Desulfosporosinus fructosivorans Strain 63.6F, Isolated from Marine Sediment in the Baltic Sea.</title>
        <authorList>
            <person name="Hausmann B."/>
            <person name="Vandieken V."/>
            <person name="Pjevac P."/>
            <person name="Schreck K."/>
            <person name="Herbold C.W."/>
            <person name="Loy A."/>
        </authorList>
    </citation>
    <scope>NUCLEOTIDE SEQUENCE [LARGE SCALE GENOMIC DNA]</scope>
    <source>
        <strain evidence="11 12">63.6F</strain>
    </source>
</reference>
<accession>A0A4Z0RCD1</accession>
<evidence type="ECO:0000256" key="3">
    <source>
        <dbReference type="ARBA" id="ARBA00022679"/>
    </source>
</evidence>
<dbReference type="InterPro" id="IPR027417">
    <property type="entry name" value="P-loop_NTPase"/>
</dbReference>
<dbReference type="GO" id="GO:0003887">
    <property type="term" value="F:DNA-directed DNA polymerase activity"/>
    <property type="evidence" value="ECO:0007669"/>
    <property type="project" value="UniProtKB-KW"/>
</dbReference>
<evidence type="ECO:0000256" key="2">
    <source>
        <dbReference type="ARBA" id="ARBA00017703"/>
    </source>
</evidence>
<evidence type="ECO:0000256" key="8">
    <source>
        <dbReference type="ARBA" id="ARBA00049244"/>
    </source>
</evidence>
<evidence type="ECO:0000256" key="7">
    <source>
        <dbReference type="ARBA" id="ARBA00034754"/>
    </source>
</evidence>
<dbReference type="InterPro" id="IPR005790">
    <property type="entry name" value="DNA_polIII_delta"/>
</dbReference>
<dbReference type="Gene3D" id="1.20.272.10">
    <property type="match status" value="1"/>
</dbReference>
<keyword evidence="5" id="KW-0235">DNA replication</keyword>
<gene>
    <name evidence="11" type="primary">holA</name>
    <name evidence="11" type="ORF">E4K67_02220</name>
</gene>
<evidence type="ECO:0000313" key="12">
    <source>
        <dbReference type="Proteomes" id="UP000298460"/>
    </source>
</evidence>
<dbReference type="GO" id="GO:0006261">
    <property type="term" value="P:DNA-templated DNA replication"/>
    <property type="evidence" value="ECO:0007669"/>
    <property type="project" value="TreeGrafter"/>
</dbReference>